<dbReference type="GO" id="GO:0005635">
    <property type="term" value="C:nuclear envelope"/>
    <property type="evidence" value="ECO:0007669"/>
    <property type="project" value="UniProtKB-SubCell"/>
</dbReference>
<organism evidence="11 12">
    <name type="scientific">Orchesella cincta</name>
    <name type="common">Springtail</name>
    <name type="synonym">Podura cincta</name>
    <dbReference type="NCBI Taxonomy" id="48709"/>
    <lineage>
        <taxon>Eukaryota</taxon>
        <taxon>Metazoa</taxon>
        <taxon>Ecdysozoa</taxon>
        <taxon>Arthropoda</taxon>
        <taxon>Hexapoda</taxon>
        <taxon>Collembola</taxon>
        <taxon>Entomobryomorpha</taxon>
        <taxon>Entomobryoidea</taxon>
        <taxon>Orchesellidae</taxon>
        <taxon>Orchesellinae</taxon>
        <taxon>Orchesella</taxon>
    </lineage>
</organism>
<keyword evidence="5" id="KW-0963">Cytoplasm</keyword>
<comment type="similarity">
    <text evidence="3">Belongs to the importin beta family. Importin beta-1 subfamily.</text>
</comment>
<evidence type="ECO:0000259" key="10">
    <source>
        <dbReference type="PROSITE" id="PS50166"/>
    </source>
</evidence>
<dbReference type="InterPro" id="IPR001494">
    <property type="entry name" value="Importin-beta_N"/>
</dbReference>
<dbReference type="InterPro" id="IPR000225">
    <property type="entry name" value="Armadillo"/>
</dbReference>
<keyword evidence="6" id="KW-0677">Repeat</keyword>
<accession>A0A1D2MT91</accession>
<dbReference type="SMART" id="SM00913">
    <property type="entry name" value="IBN_N"/>
    <property type="match status" value="1"/>
</dbReference>
<proteinExistence type="inferred from homology"/>
<dbReference type="PROSITE" id="PS50077">
    <property type="entry name" value="HEAT_REPEAT"/>
    <property type="match status" value="1"/>
</dbReference>
<dbReference type="GO" id="GO:0031267">
    <property type="term" value="F:small GTPase binding"/>
    <property type="evidence" value="ECO:0007669"/>
    <property type="project" value="InterPro"/>
</dbReference>
<dbReference type="InterPro" id="IPR011989">
    <property type="entry name" value="ARM-like"/>
</dbReference>
<dbReference type="SMART" id="SM00185">
    <property type="entry name" value="ARM"/>
    <property type="match status" value="3"/>
</dbReference>
<dbReference type="SUPFAM" id="SSF48371">
    <property type="entry name" value="ARM repeat"/>
    <property type="match status" value="1"/>
</dbReference>
<evidence type="ECO:0000313" key="12">
    <source>
        <dbReference type="Proteomes" id="UP000094527"/>
    </source>
</evidence>
<dbReference type="InterPro" id="IPR058584">
    <property type="entry name" value="IMB1_TNPO1-like_TPR"/>
</dbReference>
<keyword evidence="12" id="KW-1185">Reference proteome</keyword>
<keyword evidence="8" id="KW-0539">Nucleus</keyword>
<evidence type="ECO:0000256" key="7">
    <source>
        <dbReference type="ARBA" id="ARBA00022927"/>
    </source>
</evidence>
<protein>
    <submittedName>
        <fullName evidence="11">Importin subunit beta-1</fullName>
    </submittedName>
</protein>
<keyword evidence="7" id="KW-0653">Protein transport</keyword>
<dbReference type="Pfam" id="PF13513">
    <property type="entry name" value="HEAT_EZ"/>
    <property type="match status" value="1"/>
</dbReference>
<gene>
    <name evidence="11" type="ORF">Ocin01_10394</name>
</gene>
<dbReference type="Proteomes" id="UP000094527">
    <property type="component" value="Unassembled WGS sequence"/>
</dbReference>
<comment type="caution">
    <text evidence="11">The sequence shown here is derived from an EMBL/GenBank/DDBJ whole genome shotgun (WGS) entry which is preliminary data.</text>
</comment>
<dbReference type="Pfam" id="PF03810">
    <property type="entry name" value="IBN_N"/>
    <property type="match status" value="1"/>
</dbReference>
<dbReference type="AlphaFoldDB" id="A0A1D2MT91"/>
<dbReference type="OrthoDB" id="10263328at2759"/>
<reference evidence="11 12" key="1">
    <citation type="journal article" date="2016" name="Genome Biol. Evol.">
        <title>Gene Family Evolution Reflects Adaptation to Soil Environmental Stressors in the Genome of the Collembolan Orchesella cincta.</title>
        <authorList>
            <person name="Faddeeva-Vakhrusheva A."/>
            <person name="Derks M.F."/>
            <person name="Anvar S.Y."/>
            <person name="Agamennone V."/>
            <person name="Suring W."/>
            <person name="Smit S."/>
            <person name="van Straalen N.M."/>
            <person name="Roelofs D."/>
        </authorList>
    </citation>
    <scope>NUCLEOTIDE SEQUENCE [LARGE SCALE GENOMIC DNA]</scope>
    <source>
        <tissue evidence="11">Mixed pool</tissue>
    </source>
</reference>
<sequence>MNSTDSAAVMLVQILEKTVSPDQNELTSALQYLEEAANSNFPQYIKSLSEVLVHAGHSPVARMASGLQLKNLLTSKDPNVKAQHQQRWLLLPEDIRVYVKKNVLAALGTETTRPSSAAQCVAYIAVIELPHNQWADVIPILVGNVTGHAGAHPSAELLKEASLESIGYICADIEPEVLIRQSNPILTAIVHGMKRDEPSNRVRLAATNALLNSLEFTRSNFDTETERHFIMQVVCEATQVPDTQVQVAALQCLVKIMSLYYQHMEFYMNQALFAITMEAMKSEVDEVSLQGIEFWSTVCDEEVDLAIEASEAAELGRPPQRTSRFYAKGALQYLVPVIIQTLTKQELQDDDDDWNPCKAAGVCLMLMANCCEEDVIQHVIPFVQTNIKHENWRFREAAVMAFGCIMEGPEPATMKPLAENALPTLISLMKDENVAVRDTTAWALGRICEVVSDAALNPNHLPPLLEALVAALSAEPRVAANACWALSSLAEAAYESASEGRNDDNKEPDTYCLSTFFRPIVDQLLNTTDRPDGNQANLRPAAYEALMEMIKNSPRDCYETVQHTTLIILQRLRTILMLGDQTSGSDRTQYNELQSSLCATLQSVLRKVTPQDAPNISDAVMEALLQMLSGPGGRSGGVQEDALMAISTLTEVMGDGFIKYMDAFRPFLLVGLQNVTEHTVCSAAVGVSGDICRALGNKAVPFCDDIMSFLLQNLGNSLVHRSVKPQILSVLGDVALAIGTEFKKYLEVVLQTLLQASNAQVDRNDYEMIDYLCELREGVLEAYTGIVQGLRGDWPAAGFPGGPVNADLALIQPHLPHIVQFLCEISKDPEKSDGNIAACAGLIGDLLVGYGAVILQLLDNEVINELLTQGRRSKTGKTKMLSTWATKELRKLKNQTSAAASW</sequence>
<dbReference type="EMBL" id="LJIJ01000555">
    <property type="protein sequence ID" value="ODM96297.1"/>
    <property type="molecule type" value="Genomic_DNA"/>
</dbReference>
<dbReference type="OMA" id="QQYQERW"/>
<evidence type="ECO:0000256" key="8">
    <source>
        <dbReference type="ARBA" id="ARBA00023242"/>
    </source>
</evidence>
<dbReference type="InterPro" id="IPR021133">
    <property type="entry name" value="HEAT_type_2"/>
</dbReference>
<dbReference type="Pfam" id="PF25574">
    <property type="entry name" value="TPR_IMB1"/>
    <property type="match status" value="1"/>
</dbReference>
<name>A0A1D2MT91_ORCCI</name>
<evidence type="ECO:0000256" key="5">
    <source>
        <dbReference type="ARBA" id="ARBA00022490"/>
    </source>
</evidence>
<dbReference type="InterPro" id="IPR040122">
    <property type="entry name" value="Importin_beta"/>
</dbReference>
<dbReference type="GO" id="GO:0005737">
    <property type="term" value="C:cytoplasm"/>
    <property type="evidence" value="ECO:0007669"/>
    <property type="project" value="UniProtKB-SubCell"/>
</dbReference>
<dbReference type="GO" id="GO:0006606">
    <property type="term" value="P:protein import into nucleus"/>
    <property type="evidence" value="ECO:0007669"/>
    <property type="project" value="InterPro"/>
</dbReference>
<evidence type="ECO:0000256" key="9">
    <source>
        <dbReference type="PROSITE-ProRule" id="PRU00103"/>
    </source>
</evidence>
<feature type="domain" description="Importin N-terminal" evidence="10">
    <location>
        <begin position="29"/>
        <end position="109"/>
    </location>
</feature>
<evidence type="ECO:0000256" key="3">
    <source>
        <dbReference type="ARBA" id="ARBA00010907"/>
    </source>
</evidence>
<evidence type="ECO:0000256" key="4">
    <source>
        <dbReference type="ARBA" id="ARBA00022448"/>
    </source>
</evidence>
<dbReference type="FunFam" id="1.25.10.10:FF:000027">
    <property type="entry name" value="Importin subunit beta-1"/>
    <property type="match status" value="1"/>
</dbReference>
<dbReference type="Gene3D" id="1.25.10.10">
    <property type="entry name" value="Leucine-rich Repeat Variant"/>
    <property type="match status" value="1"/>
</dbReference>
<feature type="repeat" description="HEAT" evidence="9">
    <location>
        <begin position="421"/>
        <end position="459"/>
    </location>
</feature>
<evidence type="ECO:0000313" key="11">
    <source>
        <dbReference type="EMBL" id="ODM96297.1"/>
    </source>
</evidence>
<evidence type="ECO:0000256" key="2">
    <source>
        <dbReference type="ARBA" id="ARBA00004496"/>
    </source>
</evidence>
<evidence type="ECO:0000256" key="6">
    <source>
        <dbReference type="ARBA" id="ARBA00022737"/>
    </source>
</evidence>
<keyword evidence="4" id="KW-0813">Transport</keyword>
<dbReference type="STRING" id="48709.A0A1D2MT91"/>
<dbReference type="PROSITE" id="PS50166">
    <property type="entry name" value="IMPORTIN_B_NT"/>
    <property type="match status" value="1"/>
</dbReference>
<dbReference type="PANTHER" id="PTHR10527">
    <property type="entry name" value="IMPORTIN BETA"/>
    <property type="match status" value="1"/>
</dbReference>
<dbReference type="InterPro" id="IPR016024">
    <property type="entry name" value="ARM-type_fold"/>
</dbReference>
<evidence type="ECO:0000256" key="1">
    <source>
        <dbReference type="ARBA" id="ARBA00004259"/>
    </source>
</evidence>
<comment type="subcellular location">
    <subcellularLocation>
        <location evidence="2">Cytoplasm</location>
    </subcellularLocation>
    <subcellularLocation>
        <location evidence="1">Nucleus envelope</location>
    </subcellularLocation>
</comment>